<dbReference type="AlphaFoldDB" id="A0A0B7A2C9"/>
<dbReference type="Pfam" id="PF19033">
    <property type="entry name" value="Intu_longin_3"/>
    <property type="match status" value="1"/>
</dbReference>
<dbReference type="InterPro" id="IPR043988">
    <property type="entry name" value="CCZ1/INTU_longin_2"/>
</dbReference>
<proteinExistence type="inferred from homology"/>
<evidence type="ECO:0000259" key="4">
    <source>
        <dbReference type="Pfam" id="PF19033"/>
    </source>
</evidence>
<dbReference type="GO" id="GO:0035658">
    <property type="term" value="C:Mon1-Ccz1 complex"/>
    <property type="evidence" value="ECO:0007669"/>
    <property type="project" value="InterPro"/>
</dbReference>
<dbReference type="InterPro" id="IPR043989">
    <property type="entry name" value="CCZ1/INTU/HSP4_longin_3"/>
</dbReference>
<dbReference type="InterPro" id="IPR013176">
    <property type="entry name" value="Ccz1"/>
</dbReference>
<gene>
    <name evidence="5" type="primary">ORF92534</name>
</gene>
<dbReference type="InterPro" id="IPR043987">
    <property type="entry name" value="CCZ1/INTU/HSP4_longin_1"/>
</dbReference>
<sequence length="463" mass="53406">MAVHSTSSISLLDFFVFNAEYGSREGEEHKKILYYYPAEADIDTQIKKVGLSEAIVKFAETFSDKPCQTLHTQKSRYVFFEPEPSFWMIMTLSIPYKEKVKEGQTVTEYRDDDVQDSVFESMLRQAYKMFKLFNGTFTTILMRASGQVDSLKQRLDYFYHKYLLTLKIPEGDILDVFNGIQFLPLDKNSFLRIQSFINSLEATFPFVKYTAFLWNEKLVWSGLEQDDMCSMYKYLTSSLFPASVEQELHGAQIRSPPGLKHGGRFITGPPDLNDDENMGKIPRVFVNTDEVDEECYLVVYVAMGAAICMLVKVNNSLNLPMCRKLDSVLGPQMTRLASDINEQHNKRTAVLNLSEPLFKYVYFNHMNLAQQTTIHFELHKKTGINIPQDILRLLGDMNADFSRDNNDGETIVKANSDYWVVGKKSDQREFYVVINQRSANLMEINEEVKRLCGTYLNNVFFLD</sequence>
<reference evidence="5" key="1">
    <citation type="submission" date="2014-12" db="EMBL/GenBank/DDBJ databases">
        <title>Insight into the proteome of Arion vulgaris.</title>
        <authorList>
            <person name="Aradska J."/>
            <person name="Bulat T."/>
            <person name="Smidak R."/>
            <person name="Sarate P."/>
            <person name="Gangsoo J."/>
            <person name="Sialana F."/>
            <person name="Bilban M."/>
            <person name="Lubec G."/>
        </authorList>
    </citation>
    <scope>NUCLEOTIDE SEQUENCE</scope>
    <source>
        <tissue evidence="5">Skin</tissue>
    </source>
</reference>
<evidence type="ECO:0000259" key="2">
    <source>
        <dbReference type="Pfam" id="PF19031"/>
    </source>
</evidence>
<comment type="similarity">
    <text evidence="1">Belongs to the CCZ1 family.</text>
</comment>
<dbReference type="PANTHER" id="PTHR13056:SF0">
    <property type="entry name" value="VACUOLAR FUSION PROTEIN CCZ1 HOMOLOG-RELATED"/>
    <property type="match status" value="1"/>
</dbReference>
<dbReference type="Pfam" id="PF19032">
    <property type="entry name" value="Intu_longin_2"/>
    <property type="match status" value="1"/>
</dbReference>
<evidence type="ECO:0000259" key="3">
    <source>
        <dbReference type="Pfam" id="PF19032"/>
    </source>
</evidence>
<feature type="domain" description="CCZ1/INTU second Longin" evidence="3">
    <location>
        <begin position="207"/>
        <end position="328"/>
    </location>
</feature>
<dbReference type="Pfam" id="PF19031">
    <property type="entry name" value="Intu_longin_1"/>
    <property type="match status" value="1"/>
</dbReference>
<name>A0A0B7A2C9_9EUPU</name>
<feature type="domain" description="CCZ1/INTU/HPS4 third Longin" evidence="4">
    <location>
        <begin position="355"/>
        <end position="451"/>
    </location>
</feature>
<feature type="domain" description="CCZ1/INTU/HSP4 first Longin" evidence="2">
    <location>
        <begin position="14"/>
        <end position="135"/>
    </location>
</feature>
<evidence type="ECO:0008006" key="6">
    <source>
        <dbReference type="Google" id="ProtNLM"/>
    </source>
</evidence>
<organism evidence="5">
    <name type="scientific">Arion vulgaris</name>
    <dbReference type="NCBI Taxonomy" id="1028688"/>
    <lineage>
        <taxon>Eukaryota</taxon>
        <taxon>Metazoa</taxon>
        <taxon>Spiralia</taxon>
        <taxon>Lophotrochozoa</taxon>
        <taxon>Mollusca</taxon>
        <taxon>Gastropoda</taxon>
        <taxon>Heterobranchia</taxon>
        <taxon>Euthyneura</taxon>
        <taxon>Panpulmonata</taxon>
        <taxon>Eupulmonata</taxon>
        <taxon>Stylommatophora</taxon>
        <taxon>Helicina</taxon>
        <taxon>Arionoidea</taxon>
        <taxon>Arionidae</taxon>
        <taxon>Arion</taxon>
    </lineage>
</organism>
<dbReference type="GO" id="GO:0016192">
    <property type="term" value="P:vesicle-mediated transport"/>
    <property type="evidence" value="ECO:0007669"/>
    <property type="project" value="InterPro"/>
</dbReference>
<accession>A0A0B7A2C9</accession>
<evidence type="ECO:0000313" key="5">
    <source>
        <dbReference type="EMBL" id="CEK74782.1"/>
    </source>
</evidence>
<evidence type="ECO:0000256" key="1">
    <source>
        <dbReference type="ARBA" id="ARBA00005352"/>
    </source>
</evidence>
<protein>
    <recommendedName>
        <fullName evidence="6">CCZ1/INTU/HSP4 first Longin domain-containing protein</fullName>
    </recommendedName>
</protein>
<dbReference type="EMBL" id="HACG01027917">
    <property type="protein sequence ID" value="CEK74782.1"/>
    <property type="molecule type" value="Transcribed_RNA"/>
</dbReference>
<dbReference type="PANTHER" id="PTHR13056">
    <property type="entry name" value="VACUOLAR FUSION PROTEIN CCZ1 HOMOLOG-RELATED"/>
    <property type="match status" value="1"/>
</dbReference>